<dbReference type="RefSeq" id="WP_125326561.1">
    <property type="nucleotide sequence ID" value="NZ_CP034328.1"/>
</dbReference>
<name>A0A3S8U9Z2_9RHOB</name>
<evidence type="ECO:0000313" key="4">
    <source>
        <dbReference type="Proteomes" id="UP000282002"/>
    </source>
</evidence>
<dbReference type="OrthoDB" id="8673316at2"/>
<dbReference type="Gene3D" id="3.40.190.10">
    <property type="entry name" value="Periplasmic binding protein-like II"/>
    <property type="match status" value="2"/>
</dbReference>
<feature type="chain" id="PRO_5019518559" evidence="2">
    <location>
        <begin position="18"/>
        <end position="355"/>
    </location>
</feature>
<protein>
    <submittedName>
        <fullName evidence="3">ABC transporter substrate-binding protein</fullName>
    </submittedName>
</protein>
<evidence type="ECO:0000256" key="1">
    <source>
        <dbReference type="ARBA" id="ARBA00022729"/>
    </source>
</evidence>
<feature type="signal peptide" evidence="2">
    <location>
        <begin position="1"/>
        <end position="17"/>
    </location>
</feature>
<keyword evidence="1 2" id="KW-0732">Signal</keyword>
<dbReference type="PANTHER" id="PTHR30006">
    <property type="entry name" value="THIAMINE-BINDING PERIPLASMIC PROTEIN-RELATED"/>
    <property type="match status" value="1"/>
</dbReference>
<dbReference type="Pfam" id="PF13531">
    <property type="entry name" value="SBP_bac_11"/>
    <property type="match status" value="1"/>
</dbReference>
<keyword evidence="4" id="KW-1185">Reference proteome</keyword>
<proteinExistence type="predicted"/>
<evidence type="ECO:0000256" key="2">
    <source>
        <dbReference type="SAM" id="SignalP"/>
    </source>
</evidence>
<dbReference type="AlphaFoldDB" id="A0A3S8U9Z2"/>
<dbReference type="KEGG" id="taw:EI545_16990"/>
<dbReference type="PANTHER" id="PTHR30006:SF25">
    <property type="entry name" value="PHOSPHOGLYCERATE TRANSPORT REGULATORY PROTEIN PGTC"/>
    <property type="match status" value="1"/>
</dbReference>
<reference evidence="3 4" key="1">
    <citation type="submission" date="2018-12" db="EMBL/GenBank/DDBJ databases">
        <title>Complete genome sequencing of Tabrizicola sp. K13M18.</title>
        <authorList>
            <person name="Bae J.-W."/>
        </authorList>
    </citation>
    <scope>NUCLEOTIDE SEQUENCE [LARGE SCALE GENOMIC DNA]</scope>
    <source>
        <strain evidence="3 4">K13M18</strain>
    </source>
</reference>
<accession>A0A3S8U9Z2</accession>
<dbReference type="SUPFAM" id="SSF53850">
    <property type="entry name" value="Periplasmic binding protein-like II"/>
    <property type="match status" value="1"/>
</dbReference>
<dbReference type="Proteomes" id="UP000282002">
    <property type="component" value="Chromosome"/>
</dbReference>
<organism evidence="3 4">
    <name type="scientific">Tabrizicola piscis</name>
    <dbReference type="NCBI Taxonomy" id="2494374"/>
    <lineage>
        <taxon>Bacteria</taxon>
        <taxon>Pseudomonadati</taxon>
        <taxon>Pseudomonadota</taxon>
        <taxon>Alphaproteobacteria</taxon>
        <taxon>Rhodobacterales</taxon>
        <taxon>Paracoccaceae</taxon>
        <taxon>Tabrizicola</taxon>
    </lineage>
</organism>
<gene>
    <name evidence="3" type="ORF">EI545_16990</name>
</gene>
<dbReference type="EMBL" id="CP034328">
    <property type="protein sequence ID" value="AZL60369.1"/>
    <property type="molecule type" value="Genomic_DNA"/>
</dbReference>
<dbReference type="GO" id="GO:0030288">
    <property type="term" value="C:outer membrane-bounded periplasmic space"/>
    <property type="evidence" value="ECO:0007669"/>
    <property type="project" value="TreeGrafter"/>
</dbReference>
<sequence length="355" mass="37864">MWRALFLMLTLANPAFAPAKAEVARFPAPGGETASLSIYSTLDQPLAAPLITAFQVAHPGVTVVYEDLLAAEIAARIISETDSGGPTADFAFSSGMDLQVKLANDGYAQPVTVPQAAAWPDWANWRDMAFALTYEPGVLVWHKPSFPDGPPQSRLEMIAWAQTPAAQGRIGTYDVARSAVGYLYLARDAEHFADIWSLVAAMGRAGLQTFPTSQAIIDRVADGRLALGYNILGSYADARARTEPDLGVLLLKDFTVVVSRVGLVPRAAARPDLGSTFLAFLMGREGQTIMADRLRLAAVSLEVSGQNTARAMEAALGDQLRPVPVSPGLLAYLDQSKRAKLIARWEAALASGAAP</sequence>
<evidence type="ECO:0000313" key="3">
    <source>
        <dbReference type="EMBL" id="AZL60369.1"/>
    </source>
</evidence>